<dbReference type="Proteomes" id="UP000182658">
    <property type="component" value="Unassembled WGS sequence"/>
</dbReference>
<accession>A0A1J7K090</accession>
<feature type="compositionally biased region" description="Polar residues" evidence="1">
    <location>
        <begin position="190"/>
        <end position="207"/>
    </location>
</feature>
<dbReference type="EMBL" id="KV875094">
    <property type="protein sequence ID" value="OIW33530.1"/>
    <property type="molecule type" value="Genomic_DNA"/>
</dbReference>
<feature type="region of interest" description="Disordered" evidence="1">
    <location>
        <begin position="177"/>
        <end position="232"/>
    </location>
</feature>
<gene>
    <name evidence="2" type="ORF">CONLIGDRAFT_677308</name>
</gene>
<feature type="compositionally biased region" description="Polar residues" evidence="1">
    <location>
        <begin position="216"/>
        <end position="227"/>
    </location>
</feature>
<dbReference type="AlphaFoldDB" id="A0A1J7K090"/>
<feature type="region of interest" description="Disordered" evidence="1">
    <location>
        <begin position="19"/>
        <end position="39"/>
    </location>
</feature>
<proteinExistence type="predicted"/>
<protein>
    <submittedName>
        <fullName evidence="2">Uncharacterized protein</fullName>
    </submittedName>
</protein>
<reference evidence="2 3" key="1">
    <citation type="submission" date="2016-10" db="EMBL/GenBank/DDBJ databases">
        <title>Draft genome sequence of Coniochaeta ligniaria NRRL30616, a lignocellulolytic fungus for bioabatement of inhibitors in plant biomass hydrolysates.</title>
        <authorList>
            <consortium name="DOE Joint Genome Institute"/>
            <person name="Jimenez D.J."/>
            <person name="Hector R.E."/>
            <person name="Riley R."/>
            <person name="Sun H."/>
            <person name="Grigoriev I.V."/>
            <person name="Van Elsas J.D."/>
            <person name="Nichols N.N."/>
        </authorList>
    </citation>
    <scope>NUCLEOTIDE SEQUENCE [LARGE SCALE GENOMIC DNA]</scope>
    <source>
        <strain evidence="2 3">NRRL 30616</strain>
    </source>
</reference>
<evidence type="ECO:0000256" key="1">
    <source>
        <dbReference type="SAM" id="MobiDB-lite"/>
    </source>
</evidence>
<sequence>MRSPCEIRPYLYNVPTFGLHSGLPPDPKTQRHNGPARYQPRTYPKRLVLHLLNPMAQRNNIPGPYQLSAYHHRRRRPPLNPIAQRHNRLSGYQLWTYFNRLGLPPLDPPPLDHLAKKYNGPAGYQPLTYLNRRAPLPLDPTAQRNNMPSSYQLSTGHEATIADRAYNAASSHDLAIGSVNHAPPMPGRAHNNTYSASSTTCETNAKQNDLRRDLTFGTSGSRTSTESMFDASKRRSDNARQIFWKRYVFAWSNSAERRSHNTEKRSDNSVQRWWKRHVSAIERSEGAEN</sequence>
<evidence type="ECO:0000313" key="3">
    <source>
        <dbReference type="Proteomes" id="UP000182658"/>
    </source>
</evidence>
<organism evidence="2 3">
    <name type="scientific">Coniochaeta ligniaria NRRL 30616</name>
    <dbReference type="NCBI Taxonomy" id="1408157"/>
    <lineage>
        <taxon>Eukaryota</taxon>
        <taxon>Fungi</taxon>
        <taxon>Dikarya</taxon>
        <taxon>Ascomycota</taxon>
        <taxon>Pezizomycotina</taxon>
        <taxon>Sordariomycetes</taxon>
        <taxon>Sordariomycetidae</taxon>
        <taxon>Coniochaetales</taxon>
        <taxon>Coniochaetaceae</taxon>
        <taxon>Coniochaeta</taxon>
    </lineage>
</organism>
<name>A0A1J7K090_9PEZI</name>
<keyword evidence="3" id="KW-1185">Reference proteome</keyword>
<evidence type="ECO:0000313" key="2">
    <source>
        <dbReference type="EMBL" id="OIW33530.1"/>
    </source>
</evidence>
<dbReference type="InParanoid" id="A0A1J7K090"/>